<dbReference type="InterPro" id="IPR051015">
    <property type="entry name" value="EvgA-like"/>
</dbReference>
<dbReference type="PRINTS" id="PR00038">
    <property type="entry name" value="HTHLUXR"/>
</dbReference>
<dbReference type="CDD" id="cd06170">
    <property type="entry name" value="LuxR_C_like"/>
    <property type="match status" value="1"/>
</dbReference>
<organism evidence="6 7">
    <name type="scientific">Chryseobacterium camelliae</name>
    <dbReference type="NCBI Taxonomy" id="1265445"/>
    <lineage>
        <taxon>Bacteria</taxon>
        <taxon>Pseudomonadati</taxon>
        <taxon>Bacteroidota</taxon>
        <taxon>Flavobacteriia</taxon>
        <taxon>Flavobacteriales</taxon>
        <taxon>Weeksellaceae</taxon>
        <taxon>Chryseobacterium group</taxon>
        <taxon>Chryseobacterium</taxon>
    </lineage>
</organism>
<dbReference type="CDD" id="cd17535">
    <property type="entry name" value="REC_NarL-like"/>
    <property type="match status" value="1"/>
</dbReference>
<feature type="domain" description="HTH luxR-type" evidence="4">
    <location>
        <begin position="149"/>
        <end position="213"/>
    </location>
</feature>
<gene>
    <name evidence="6" type="ORF">QE404_002437</name>
</gene>
<dbReference type="SMART" id="SM00421">
    <property type="entry name" value="HTH_LUXR"/>
    <property type="match status" value="1"/>
</dbReference>
<dbReference type="InterPro" id="IPR000792">
    <property type="entry name" value="Tscrpt_reg_LuxR_C"/>
</dbReference>
<dbReference type="PANTHER" id="PTHR45566">
    <property type="entry name" value="HTH-TYPE TRANSCRIPTIONAL REGULATOR YHJB-RELATED"/>
    <property type="match status" value="1"/>
</dbReference>
<evidence type="ECO:0000259" key="4">
    <source>
        <dbReference type="PROSITE" id="PS50043"/>
    </source>
</evidence>
<dbReference type="InterPro" id="IPR016032">
    <property type="entry name" value="Sig_transdc_resp-reg_C-effctor"/>
</dbReference>
<dbReference type="PROSITE" id="PS00622">
    <property type="entry name" value="HTH_LUXR_1"/>
    <property type="match status" value="1"/>
</dbReference>
<dbReference type="PANTHER" id="PTHR45566:SF1">
    <property type="entry name" value="HTH-TYPE TRANSCRIPTIONAL REGULATOR YHJB-RELATED"/>
    <property type="match status" value="1"/>
</dbReference>
<dbReference type="Gene3D" id="3.40.50.2300">
    <property type="match status" value="1"/>
</dbReference>
<feature type="modified residue" description="4-aspartylphosphate" evidence="3">
    <location>
        <position position="61"/>
    </location>
</feature>
<dbReference type="InterPro" id="IPR058245">
    <property type="entry name" value="NreC/VraR/RcsB-like_REC"/>
</dbReference>
<evidence type="ECO:0000313" key="7">
    <source>
        <dbReference type="Proteomes" id="UP001225072"/>
    </source>
</evidence>
<evidence type="ECO:0000256" key="2">
    <source>
        <dbReference type="ARBA" id="ARBA00023125"/>
    </source>
</evidence>
<evidence type="ECO:0000256" key="1">
    <source>
        <dbReference type="ARBA" id="ARBA00022553"/>
    </source>
</evidence>
<accession>A0ABU0TJR3</accession>
<dbReference type="SUPFAM" id="SSF46894">
    <property type="entry name" value="C-terminal effector domain of the bipartite response regulators"/>
    <property type="match status" value="1"/>
</dbReference>
<dbReference type="SMART" id="SM00448">
    <property type="entry name" value="REC"/>
    <property type="match status" value="1"/>
</dbReference>
<name>A0ABU0TJR3_9FLAO</name>
<dbReference type="InterPro" id="IPR036388">
    <property type="entry name" value="WH-like_DNA-bd_sf"/>
</dbReference>
<keyword evidence="1 3" id="KW-0597">Phosphoprotein</keyword>
<evidence type="ECO:0000313" key="6">
    <source>
        <dbReference type="EMBL" id="MDQ1097290.1"/>
    </source>
</evidence>
<dbReference type="Pfam" id="PF00196">
    <property type="entry name" value="GerE"/>
    <property type="match status" value="1"/>
</dbReference>
<comment type="caution">
    <text evidence="6">The sequence shown here is derived from an EMBL/GenBank/DDBJ whole genome shotgun (WGS) entry which is preliminary data.</text>
</comment>
<sequence length="213" mass="24376">MNHQNHKPITFLLADDHSLIRQGILFILEEIASDFNVHQASTLQQITETVKNHPIDIAVIDVCFPDGNFLPVLPEVKKIRPDIKILIYTGTDEHRQSLKFINAGADGFLSKMSEEEEVKEAVLKMITCGEYISQDTQRLLMNSLRHPDLIDPLLCLTEREKEIAEMYASGYGNLEIANLLDVKQNTVSTMKKRIFDKLKIDNLVELIEMVRHH</sequence>
<reference evidence="6 7" key="1">
    <citation type="submission" date="2023-07" db="EMBL/GenBank/DDBJ databases">
        <title>Functional and genomic diversity of the sorghum phyllosphere microbiome.</title>
        <authorList>
            <person name="Shade A."/>
        </authorList>
    </citation>
    <scope>NUCLEOTIDE SEQUENCE [LARGE SCALE GENOMIC DNA]</scope>
    <source>
        <strain evidence="6 7">SORGH_AS_1064</strain>
    </source>
</reference>
<dbReference type="InterPro" id="IPR001789">
    <property type="entry name" value="Sig_transdc_resp-reg_receiver"/>
</dbReference>
<evidence type="ECO:0000256" key="3">
    <source>
        <dbReference type="PROSITE-ProRule" id="PRU00169"/>
    </source>
</evidence>
<dbReference type="Gene3D" id="1.10.10.10">
    <property type="entry name" value="Winged helix-like DNA-binding domain superfamily/Winged helix DNA-binding domain"/>
    <property type="match status" value="1"/>
</dbReference>
<dbReference type="Pfam" id="PF00072">
    <property type="entry name" value="Response_reg"/>
    <property type="match status" value="1"/>
</dbReference>
<protein>
    <submittedName>
        <fullName evidence="6">DNA-binding NarL/FixJ family response regulator</fullName>
    </submittedName>
</protein>
<dbReference type="GO" id="GO:0003677">
    <property type="term" value="F:DNA binding"/>
    <property type="evidence" value="ECO:0007669"/>
    <property type="project" value="UniProtKB-KW"/>
</dbReference>
<feature type="domain" description="Response regulatory" evidence="5">
    <location>
        <begin position="10"/>
        <end position="126"/>
    </location>
</feature>
<dbReference type="RefSeq" id="WP_307450699.1">
    <property type="nucleotide sequence ID" value="NZ_JAUTAL010000001.1"/>
</dbReference>
<dbReference type="PROSITE" id="PS50110">
    <property type="entry name" value="RESPONSE_REGULATORY"/>
    <property type="match status" value="1"/>
</dbReference>
<dbReference type="PROSITE" id="PS50043">
    <property type="entry name" value="HTH_LUXR_2"/>
    <property type="match status" value="1"/>
</dbReference>
<keyword evidence="7" id="KW-1185">Reference proteome</keyword>
<dbReference type="Proteomes" id="UP001225072">
    <property type="component" value="Unassembled WGS sequence"/>
</dbReference>
<dbReference type="InterPro" id="IPR011006">
    <property type="entry name" value="CheY-like_superfamily"/>
</dbReference>
<evidence type="ECO:0000259" key="5">
    <source>
        <dbReference type="PROSITE" id="PS50110"/>
    </source>
</evidence>
<keyword evidence="2 6" id="KW-0238">DNA-binding</keyword>
<dbReference type="EMBL" id="JAUTAL010000001">
    <property type="protein sequence ID" value="MDQ1097290.1"/>
    <property type="molecule type" value="Genomic_DNA"/>
</dbReference>
<dbReference type="SUPFAM" id="SSF52172">
    <property type="entry name" value="CheY-like"/>
    <property type="match status" value="1"/>
</dbReference>
<proteinExistence type="predicted"/>